<evidence type="ECO:0000313" key="4">
    <source>
        <dbReference type="Proteomes" id="UP000193925"/>
    </source>
</evidence>
<sequence>MIAVEIGGLFIVGWSLRLLQPSIRGMVGEWKVRQALSWQKAIALNDVIIADDRGLTQIDHLVLTPAGIVVLETKNYGGKLYDRGRKRPWTQYIGKQQNQIHNPLDQNYRHRKVLAFLVPGTPLLDFVVLAGSGRFEGVVPQGVLTISELNRKIRELNALGRVPESLQDAWHTLQPAARTDSATRRAHLRSIPGGTEAIWRSGAGKWGLLLGVAMVVAGIV</sequence>
<dbReference type="AlphaFoldDB" id="A0A060UQY5"/>
<reference evidence="2" key="2">
    <citation type="submission" date="2014-07" db="EMBL/GenBank/DDBJ databases">
        <title>Initial genome analysis of the psychrotolerant acidophile Acidithiobacillus ferrivorans CF27: insights into iron and sulfur oxidation pathways and into biofilm formation.</title>
        <authorList>
            <person name="Talla E."/>
            <person name="Hedrich S."/>
            <person name="Mangenot S."/>
            <person name="Ji B."/>
            <person name="Johnson D.B."/>
            <person name="Barbe V."/>
            <person name="Bonnefoy V."/>
        </authorList>
    </citation>
    <scope>NUCLEOTIDE SEQUENCE [LARGE SCALE GENOMIC DNA]</scope>
    <source>
        <strain evidence="2">CF27</strain>
    </source>
</reference>
<protein>
    <submittedName>
        <fullName evidence="2">NERD domain protein</fullName>
    </submittedName>
</protein>
<reference evidence="3 4" key="3">
    <citation type="submission" date="2017-03" db="EMBL/GenBank/DDBJ databases">
        <authorList>
            <person name="Regsiter A."/>
            <person name="William W."/>
        </authorList>
    </citation>
    <scope>NUCLEOTIDE SEQUENCE [LARGE SCALE GENOMIC DNA]</scope>
    <source>
        <strain evidence="3">PRJEB5721</strain>
    </source>
</reference>
<evidence type="ECO:0000313" key="3">
    <source>
        <dbReference type="EMBL" id="SMH66691.1"/>
    </source>
</evidence>
<evidence type="ECO:0000313" key="2">
    <source>
        <dbReference type="EMBL" id="CDQ08959.1"/>
    </source>
</evidence>
<dbReference type="Pfam" id="PF08378">
    <property type="entry name" value="NERD"/>
    <property type="match status" value="1"/>
</dbReference>
<dbReference type="Proteomes" id="UP000193925">
    <property type="component" value="Chromosome AFERRI"/>
</dbReference>
<name>A0A060UQY5_9PROT</name>
<dbReference type="RefSeq" id="WP_156103802.1">
    <property type="nucleotide sequence ID" value="NZ_CCCS020000006.1"/>
</dbReference>
<feature type="domain" description="NERD" evidence="1">
    <location>
        <begin position="24"/>
        <end position="137"/>
    </location>
</feature>
<evidence type="ECO:0000259" key="1">
    <source>
        <dbReference type="PROSITE" id="PS50965"/>
    </source>
</evidence>
<accession>A0A060UQY5</accession>
<dbReference type="EMBL" id="CCCS020000006">
    <property type="protein sequence ID" value="CDQ08959.1"/>
    <property type="molecule type" value="Genomic_DNA"/>
</dbReference>
<gene>
    <name evidence="2" type="ORF">AFERRI_140024</name>
    <name evidence="3" type="ORF">AFERRI_40039</name>
</gene>
<keyword evidence="4" id="KW-1185">Reference proteome</keyword>
<organism evidence="2">
    <name type="scientific">Acidithiobacillus ferrivorans</name>
    <dbReference type="NCBI Taxonomy" id="160808"/>
    <lineage>
        <taxon>Bacteria</taxon>
        <taxon>Pseudomonadati</taxon>
        <taxon>Pseudomonadota</taxon>
        <taxon>Acidithiobacillia</taxon>
        <taxon>Acidithiobacillales</taxon>
        <taxon>Acidithiobacillaceae</taxon>
        <taxon>Acidithiobacillus</taxon>
    </lineage>
</organism>
<dbReference type="InterPro" id="IPR011528">
    <property type="entry name" value="NERD"/>
</dbReference>
<dbReference type="PROSITE" id="PS50965">
    <property type="entry name" value="NERD"/>
    <property type="match status" value="1"/>
</dbReference>
<reference evidence="2" key="1">
    <citation type="submission" date="2014-03" db="EMBL/GenBank/DDBJ databases">
        <authorList>
            <person name="Genoscope - CEA"/>
        </authorList>
    </citation>
    <scope>NUCLEOTIDE SEQUENCE [LARGE SCALE GENOMIC DNA]</scope>
    <source>
        <strain evidence="2">CF27</strain>
    </source>
</reference>
<dbReference type="EMBL" id="LT841305">
    <property type="protein sequence ID" value="SMH66691.1"/>
    <property type="molecule type" value="Genomic_DNA"/>
</dbReference>
<proteinExistence type="predicted"/>